<dbReference type="AlphaFoldDB" id="A0A1T0CVK3"/>
<accession>A0A1T0CVK3</accession>
<reference evidence="5 6" key="1">
    <citation type="submission" date="2017-02" db="EMBL/GenBank/DDBJ databases">
        <title>Draft genome sequence of Moraxella porci CCUG 54912T type strain.</title>
        <authorList>
            <person name="Salva-Serra F."/>
            <person name="Engstrom-Jakobsson H."/>
            <person name="Thorell K."/>
            <person name="Jaen-Luchoro D."/>
            <person name="Gonzales-Siles L."/>
            <person name="Karlsson R."/>
            <person name="Yazdan S."/>
            <person name="Boulund F."/>
            <person name="Johnning A."/>
            <person name="Engstrand L."/>
            <person name="Kristiansson E."/>
            <person name="Moore E."/>
        </authorList>
    </citation>
    <scope>NUCLEOTIDE SEQUENCE [LARGE SCALE GENOMIC DNA]</scope>
    <source>
        <strain evidence="5 6">CCUG 54912</strain>
    </source>
</reference>
<dbReference type="Proteomes" id="UP000190683">
    <property type="component" value="Unassembled WGS sequence"/>
</dbReference>
<feature type="transmembrane region" description="Helical" evidence="4">
    <location>
        <begin position="45"/>
        <end position="71"/>
    </location>
</feature>
<keyword evidence="6" id="KW-1185">Reference proteome</keyword>
<evidence type="ECO:0000313" key="5">
    <source>
        <dbReference type="EMBL" id="OOS26400.1"/>
    </source>
</evidence>
<protein>
    <recommendedName>
        <fullName evidence="7">YcxB-like protein domain-containing protein</fullName>
    </recommendedName>
</protein>
<evidence type="ECO:0008006" key="7">
    <source>
        <dbReference type="Google" id="ProtNLM"/>
    </source>
</evidence>
<sequence length="146" mass="16600">MKLEYHLTVGELNRYFARKFDWLIMVMVICAIVVGVQSINQGSGFAWVGVGVLTLTMVMVYALIIGLLSFWCKPAVIEITDTGIQETMSGKTKQWAWHKVGDFALDERYLTIKLGVSIAIIPIEQVGVVSAMDFYERIYQQKRLKF</sequence>
<dbReference type="InterPro" id="IPR036458">
    <property type="entry name" value="Na:dicarbo_symporter_sf"/>
</dbReference>
<keyword evidence="1 4" id="KW-0812">Transmembrane</keyword>
<dbReference type="GO" id="GO:0016020">
    <property type="term" value="C:membrane"/>
    <property type="evidence" value="ECO:0007669"/>
    <property type="project" value="InterPro"/>
</dbReference>
<evidence type="ECO:0000256" key="3">
    <source>
        <dbReference type="ARBA" id="ARBA00023136"/>
    </source>
</evidence>
<feature type="transmembrane region" description="Helical" evidence="4">
    <location>
        <begin position="20"/>
        <end position="39"/>
    </location>
</feature>
<keyword evidence="2 4" id="KW-1133">Transmembrane helix</keyword>
<keyword evidence="3 4" id="KW-0472">Membrane</keyword>
<proteinExistence type="predicted"/>
<name>A0A1T0CVK3_9GAMM</name>
<evidence type="ECO:0000256" key="1">
    <source>
        <dbReference type="ARBA" id="ARBA00022692"/>
    </source>
</evidence>
<evidence type="ECO:0000313" key="6">
    <source>
        <dbReference type="Proteomes" id="UP000190683"/>
    </source>
</evidence>
<gene>
    <name evidence="5" type="ORF">B0681_00460</name>
</gene>
<organism evidence="5 6">
    <name type="scientific">Moraxella porci DSM 25326</name>
    <dbReference type="NCBI Taxonomy" id="573983"/>
    <lineage>
        <taxon>Bacteria</taxon>
        <taxon>Pseudomonadati</taxon>
        <taxon>Pseudomonadota</taxon>
        <taxon>Gammaproteobacteria</taxon>
        <taxon>Moraxellales</taxon>
        <taxon>Moraxellaceae</taxon>
        <taxon>Moraxella</taxon>
    </lineage>
</organism>
<dbReference type="RefSeq" id="WP_078316787.1">
    <property type="nucleotide sequence ID" value="NZ_MUYV01000001.1"/>
</dbReference>
<dbReference type="SUPFAM" id="SSF118215">
    <property type="entry name" value="Proton glutamate symport protein"/>
    <property type="match status" value="1"/>
</dbReference>
<evidence type="ECO:0000256" key="4">
    <source>
        <dbReference type="SAM" id="Phobius"/>
    </source>
</evidence>
<dbReference type="GO" id="GO:0015293">
    <property type="term" value="F:symporter activity"/>
    <property type="evidence" value="ECO:0007669"/>
    <property type="project" value="InterPro"/>
</dbReference>
<dbReference type="EMBL" id="MUYV01000001">
    <property type="protein sequence ID" value="OOS26400.1"/>
    <property type="molecule type" value="Genomic_DNA"/>
</dbReference>
<evidence type="ECO:0000256" key="2">
    <source>
        <dbReference type="ARBA" id="ARBA00022989"/>
    </source>
</evidence>
<comment type="caution">
    <text evidence="5">The sequence shown here is derived from an EMBL/GenBank/DDBJ whole genome shotgun (WGS) entry which is preliminary data.</text>
</comment>